<gene>
    <name evidence="1" type="ORF">SPACI_047210</name>
</gene>
<evidence type="ECO:0000313" key="1">
    <source>
        <dbReference type="EMBL" id="XFO74611.1"/>
    </source>
</evidence>
<organism evidence="1 2">
    <name type="scientific">Sporomusa acidovorans (strain ATCC 49682 / DSM 3132 / Mol)</name>
    <dbReference type="NCBI Taxonomy" id="1123286"/>
    <lineage>
        <taxon>Bacteria</taxon>
        <taxon>Bacillati</taxon>
        <taxon>Bacillota</taxon>
        <taxon>Negativicutes</taxon>
        <taxon>Selenomonadales</taxon>
        <taxon>Sporomusaceae</taxon>
        <taxon>Sporomusa</taxon>
    </lineage>
</organism>
<protein>
    <recommendedName>
        <fullName evidence="3">BppU N-terminal domain-containing protein</fullName>
    </recommendedName>
</protein>
<name>A0ABZ3J928_SPOA4</name>
<dbReference type="Proteomes" id="UP000216052">
    <property type="component" value="Chromosome"/>
</dbReference>
<dbReference type="RefSeq" id="WP_093793291.1">
    <property type="nucleotide sequence ID" value="NZ_CP155571.1"/>
</dbReference>
<keyword evidence="2" id="KW-1185">Reference proteome</keyword>
<reference evidence="1" key="1">
    <citation type="submission" date="2024-05" db="EMBL/GenBank/DDBJ databases">
        <title>Isolation and characterization of Sporomusa carbonis sp. nov., a carboxydotrophic hydrogenogen in the genus of Sporomusa isolated from a charcoal burning pile.</title>
        <authorList>
            <person name="Boeer T."/>
            <person name="Rosenbaum F."/>
            <person name="Eysell L."/>
            <person name="Mueller V."/>
            <person name="Daniel R."/>
            <person name="Poehlein A."/>
        </authorList>
    </citation>
    <scope>NUCLEOTIDE SEQUENCE [LARGE SCALE GENOMIC DNA]</scope>
    <source>
        <strain evidence="1">DSM 3132</strain>
    </source>
</reference>
<dbReference type="CDD" id="cd19958">
    <property type="entry name" value="pyocin_knob"/>
    <property type="match status" value="1"/>
</dbReference>
<evidence type="ECO:0000313" key="2">
    <source>
        <dbReference type="Proteomes" id="UP000216052"/>
    </source>
</evidence>
<dbReference type="EMBL" id="CP155571">
    <property type="protein sequence ID" value="XFO74611.1"/>
    <property type="molecule type" value="Genomic_DNA"/>
</dbReference>
<proteinExistence type="predicted"/>
<sequence>MPNWNGTVLTTRGKALQAKVEAGTTMQITKLKIGDGILSAGQTVDALIDLVSPKKNIGISAKTPLESGICKVTAVVTNDGLATGFYVRELGVFAQDPDLGEILYAYTSDGSPDYLPAAGGSVAVAEELVVQLAFSNAVDIQATITLDGLITTAILEQHKTKSPIDHPDGSVTDEVIGNRIITDTTELAGTAASLTTLLGRIGNMLKQITGKTNWYTLPTLTLEAINTLFGTSGHAHTGIAGQGPKINSTGLAAGAADDTSIGNRTITDTTAAAAGADTLTKLLSKLGNMVKSITGKANWYTAPATTLETANTHIADKNNPHGVTAAQAGAAPGSVLVDAQRIANDTLSNIMVEGKVGAYLTANCYYDGAKWYRKDESKPAIILFVATGIPNSVTYDYAAAGTGAITWTEKTLASTDIVLPLSGGTMTGSIILPNNIYIQSIDASNTAQNIIGLNPSNQVTIGHGGTTQTILTAKNHTAGAIISDGSAIKKIATTDICAPAGHGLGTFGEMISDIYAITTSGFYRYGANATNAPTTVAGTIIANTWDENMMTVIAVDRNKNIYSATKNNGIWGSWKQIATTDQSTYIVASGSGTNYTWRKWSNGDIEQWGYTTVSGAATLTFPLAMAAATYFNFMPTVNDGGDNMNPFFTALTGASVSIHLGSNASGSVYWHVKGN</sequence>
<accession>A0ABZ3J928</accession>
<evidence type="ECO:0008006" key="3">
    <source>
        <dbReference type="Google" id="ProtNLM"/>
    </source>
</evidence>